<organism evidence="3 4">
    <name type="scientific">Scyliorhinus torazame</name>
    <name type="common">Cloudy catshark</name>
    <name type="synonym">Catulus torazame</name>
    <dbReference type="NCBI Taxonomy" id="75743"/>
    <lineage>
        <taxon>Eukaryota</taxon>
        <taxon>Metazoa</taxon>
        <taxon>Chordata</taxon>
        <taxon>Craniata</taxon>
        <taxon>Vertebrata</taxon>
        <taxon>Chondrichthyes</taxon>
        <taxon>Elasmobranchii</taxon>
        <taxon>Galeomorphii</taxon>
        <taxon>Galeoidea</taxon>
        <taxon>Carcharhiniformes</taxon>
        <taxon>Scyliorhinidae</taxon>
        <taxon>Scyliorhinus</taxon>
    </lineage>
</organism>
<keyword evidence="2" id="KW-0472">Membrane</keyword>
<feature type="coiled-coil region" evidence="1">
    <location>
        <begin position="90"/>
        <end position="117"/>
    </location>
</feature>
<dbReference type="EMBL" id="BFAA01129377">
    <property type="protein sequence ID" value="GCB85208.1"/>
    <property type="molecule type" value="Genomic_DNA"/>
</dbReference>
<proteinExistence type="predicted"/>
<evidence type="ECO:0000313" key="4">
    <source>
        <dbReference type="Proteomes" id="UP000288216"/>
    </source>
</evidence>
<keyword evidence="2" id="KW-1133">Transmembrane helix</keyword>
<dbReference type="PANTHER" id="PTHR14550">
    <property type="entry name" value="TRANSMEMBRANE PROTEIN 109"/>
    <property type="match status" value="1"/>
</dbReference>
<dbReference type="STRING" id="75743.A0A401QIM0"/>
<dbReference type="GO" id="GO:0071480">
    <property type="term" value="P:cellular response to gamma radiation"/>
    <property type="evidence" value="ECO:0007669"/>
    <property type="project" value="InterPro"/>
</dbReference>
<dbReference type="GO" id="GO:0042771">
    <property type="term" value="P:intrinsic apoptotic signaling pathway in response to DNA damage by p53 class mediator"/>
    <property type="evidence" value="ECO:0007669"/>
    <property type="project" value="TreeGrafter"/>
</dbReference>
<evidence type="ECO:0000313" key="3">
    <source>
        <dbReference type="EMBL" id="GCB85208.1"/>
    </source>
</evidence>
<evidence type="ECO:0000256" key="2">
    <source>
        <dbReference type="SAM" id="Phobius"/>
    </source>
</evidence>
<sequence>LGRALSWALAALLIYLTLSAVLRLLAFLVGHLLWLVKLGLFFTAGAYVVAACEDAKRRNALLLGLAALYLMLGRPWLLFAGDCRGAGPGERQLENKINALERQLAEVERRVHRKKLYDYN</sequence>
<dbReference type="AlphaFoldDB" id="A0A401QIM0"/>
<dbReference type="OMA" id="YVVAACE"/>
<comment type="caution">
    <text evidence="3">The sequence shown here is derived from an EMBL/GenBank/DDBJ whole genome shotgun (WGS) entry which is preliminary data.</text>
</comment>
<dbReference type="OrthoDB" id="10577049at2759"/>
<feature type="transmembrane region" description="Helical" evidence="2">
    <location>
        <begin position="29"/>
        <end position="49"/>
    </location>
</feature>
<reference evidence="3 4" key="1">
    <citation type="journal article" date="2018" name="Nat. Ecol. Evol.">
        <title>Shark genomes provide insights into elasmobranch evolution and the origin of vertebrates.</title>
        <authorList>
            <person name="Hara Y"/>
            <person name="Yamaguchi K"/>
            <person name="Onimaru K"/>
            <person name="Kadota M"/>
            <person name="Koyanagi M"/>
            <person name="Keeley SD"/>
            <person name="Tatsumi K"/>
            <person name="Tanaka K"/>
            <person name="Motone F"/>
            <person name="Kageyama Y"/>
            <person name="Nozu R"/>
            <person name="Adachi N"/>
            <person name="Nishimura O"/>
            <person name="Nakagawa R"/>
            <person name="Tanegashima C"/>
            <person name="Kiyatake I"/>
            <person name="Matsumoto R"/>
            <person name="Murakumo K"/>
            <person name="Nishida K"/>
            <person name="Terakita A"/>
            <person name="Kuratani S"/>
            <person name="Sato K"/>
            <person name="Hyodo S Kuraku.S."/>
        </authorList>
    </citation>
    <scope>NUCLEOTIDE SEQUENCE [LARGE SCALE GENOMIC DNA]</scope>
</reference>
<keyword evidence="1" id="KW-0175">Coiled coil</keyword>
<feature type="non-terminal residue" evidence="3">
    <location>
        <position position="1"/>
    </location>
</feature>
<dbReference type="InterPro" id="IPR039492">
    <property type="entry name" value="TMEM109"/>
</dbReference>
<dbReference type="Proteomes" id="UP000288216">
    <property type="component" value="Unassembled WGS sequence"/>
</dbReference>
<keyword evidence="4" id="KW-1185">Reference proteome</keyword>
<name>A0A401QIM0_SCYTO</name>
<gene>
    <name evidence="3" type="ORF">scyTo_0025810</name>
</gene>
<dbReference type="PANTHER" id="PTHR14550:SF2">
    <property type="entry name" value="TRANSMEMBRANE PROTEIN 109"/>
    <property type="match status" value="1"/>
</dbReference>
<keyword evidence="2" id="KW-0812">Transmembrane</keyword>
<protein>
    <submittedName>
        <fullName evidence="3">Uncharacterized protein</fullName>
    </submittedName>
</protein>
<evidence type="ECO:0000256" key="1">
    <source>
        <dbReference type="SAM" id="Coils"/>
    </source>
</evidence>
<accession>A0A401QIM0</accession>
<dbReference type="Pfam" id="PF14965">
    <property type="entry name" value="BRI3BP"/>
    <property type="match status" value="1"/>
</dbReference>
<feature type="transmembrane region" description="Helical" evidence="2">
    <location>
        <begin position="61"/>
        <end position="79"/>
    </location>
</feature>